<sequence length="170" mass="20200">MLQEDFNITDEVIVGKLHCLFTINAKEWYYKMRTDHGKHYWSWWKSEAITKCANNSWRFQIENAFENAIFNSERDKPLTWFLKQKARLSALHPDMSDTLINMKILRKCGGELEDAIKCRCVEPCSTEDYIDAMEDIITRTRIGKLGLKSQWNPRWSQRFPEKTEDQKDLS</sequence>
<dbReference type="AlphaFoldDB" id="A0A9Q3JKC1"/>
<organism evidence="1 2">
    <name type="scientific">Austropuccinia psidii MF-1</name>
    <dbReference type="NCBI Taxonomy" id="1389203"/>
    <lineage>
        <taxon>Eukaryota</taxon>
        <taxon>Fungi</taxon>
        <taxon>Dikarya</taxon>
        <taxon>Basidiomycota</taxon>
        <taxon>Pucciniomycotina</taxon>
        <taxon>Pucciniomycetes</taxon>
        <taxon>Pucciniales</taxon>
        <taxon>Sphaerophragmiaceae</taxon>
        <taxon>Austropuccinia</taxon>
    </lineage>
</organism>
<comment type="caution">
    <text evidence="1">The sequence shown here is derived from an EMBL/GenBank/DDBJ whole genome shotgun (WGS) entry which is preliminary data.</text>
</comment>
<proteinExistence type="predicted"/>
<keyword evidence="2" id="KW-1185">Reference proteome</keyword>
<dbReference type="Proteomes" id="UP000765509">
    <property type="component" value="Unassembled WGS sequence"/>
</dbReference>
<evidence type="ECO:0000313" key="1">
    <source>
        <dbReference type="EMBL" id="MBW0563596.1"/>
    </source>
</evidence>
<evidence type="ECO:0000313" key="2">
    <source>
        <dbReference type="Proteomes" id="UP000765509"/>
    </source>
</evidence>
<dbReference type="EMBL" id="AVOT02074438">
    <property type="protein sequence ID" value="MBW0563596.1"/>
    <property type="molecule type" value="Genomic_DNA"/>
</dbReference>
<gene>
    <name evidence="1" type="ORF">O181_103311</name>
</gene>
<accession>A0A9Q3JKC1</accession>
<name>A0A9Q3JKC1_9BASI</name>
<dbReference type="OrthoDB" id="2507294at2759"/>
<protein>
    <submittedName>
        <fullName evidence="1">Uncharacterized protein</fullName>
    </submittedName>
</protein>
<reference evidence="1" key="1">
    <citation type="submission" date="2021-03" db="EMBL/GenBank/DDBJ databases">
        <title>Draft genome sequence of rust myrtle Austropuccinia psidii MF-1, a brazilian biotype.</title>
        <authorList>
            <person name="Quecine M.C."/>
            <person name="Pachon D.M.R."/>
            <person name="Bonatelli M.L."/>
            <person name="Correr F.H."/>
            <person name="Franceschini L.M."/>
            <person name="Leite T.F."/>
            <person name="Margarido G.R.A."/>
            <person name="Almeida C.A."/>
            <person name="Ferrarezi J.A."/>
            <person name="Labate C.A."/>
        </authorList>
    </citation>
    <scope>NUCLEOTIDE SEQUENCE</scope>
    <source>
        <strain evidence="1">MF-1</strain>
    </source>
</reference>